<dbReference type="InterPro" id="IPR013216">
    <property type="entry name" value="Methyltransf_11"/>
</dbReference>
<dbReference type="Pfam" id="PF08241">
    <property type="entry name" value="Methyltransf_11"/>
    <property type="match status" value="1"/>
</dbReference>
<reference evidence="3 4" key="1">
    <citation type="submission" date="2019-10" db="EMBL/GenBank/DDBJ databases">
        <title>Thermopilla bonchosmolovskayae gen. nov., sp. nov., a moderately thermophilic Chloroflexi bacterium from a Chukotka hot spring (Arctic, Russia), representing a novel classis Thermopillaia, which include previously uncultivated lineage OLB14.</title>
        <authorList>
            <person name="Kochetkova T.V."/>
            <person name="Zayulina K.S."/>
            <person name="Zhigarkov V.S."/>
            <person name="Minaev N.V."/>
            <person name="Novikov A."/>
            <person name="Toshchakov S.V."/>
            <person name="Elcheninov A.G."/>
            <person name="Kublanov I.V."/>
        </authorList>
    </citation>
    <scope>NUCLEOTIDE SEQUENCE [LARGE SCALE GENOMIC DNA]</scope>
    <source>
        <strain evidence="3 4">3753O</strain>
    </source>
</reference>
<keyword evidence="3" id="KW-0489">Methyltransferase</keyword>
<keyword evidence="3" id="KW-0808">Transferase</keyword>
<proteinExistence type="predicted"/>
<dbReference type="CDD" id="cd02440">
    <property type="entry name" value="AdoMet_MTases"/>
    <property type="match status" value="1"/>
</dbReference>
<dbReference type="Gene3D" id="3.40.50.150">
    <property type="entry name" value="Vaccinia Virus protein VP39"/>
    <property type="match status" value="1"/>
</dbReference>
<organism evidence="3 4">
    <name type="scientific">Tepidiforma bonchosmolovskayae</name>
    <dbReference type="NCBI Taxonomy" id="2601677"/>
    <lineage>
        <taxon>Bacteria</taxon>
        <taxon>Bacillati</taxon>
        <taxon>Chloroflexota</taxon>
        <taxon>Tepidiformia</taxon>
        <taxon>Tepidiformales</taxon>
        <taxon>Tepidiformaceae</taxon>
        <taxon>Tepidiforma</taxon>
    </lineage>
</organism>
<dbReference type="GO" id="GO:0008168">
    <property type="term" value="F:methyltransferase activity"/>
    <property type="evidence" value="ECO:0007669"/>
    <property type="project" value="UniProtKB-KW"/>
</dbReference>
<feature type="region of interest" description="Disordered" evidence="1">
    <location>
        <begin position="1"/>
        <end position="20"/>
    </location>
</feature>
<accession>A0ABX6C0G3</accession>
<gene>
    <name evidence="3" type="ORF">Tbon_04540</name>
</gene>
<name>A0ABX6C0G3_9CHLR</name>
<evidence type="ECO:0000313" key="3">
    <source>
        <dbReference type="EMBL" id="QFG02588.1"/>
    </source>
</evidence>
<dbReference type="InterPro" id="IPR029063">
    <property type="entry name" value="SAM-dependent_MTases_sf"/>
</dbReference>
<feature type="domain" description="Methyltransferase type 11" evidence="2">
    <location>
        <begin position="74"/>
        <end position="160"/>
    </location>
</feature>
<evidence type="ECO:0000256" key="1">
    <source>
        <dbReference type="SAM" id="MobiDB-lite"/>
    </source>
</evidence>
<evidence type="ECO:0000313" key="4">
    <source>
        <dbReference type="Proteomes" id="UP000326331"/>
    </source>
</evidence>
<keyword evidence="4" id="KW-1185">Reference proteome</keyword>
<dbReference type="EMBL" id="CP042829">
    <property type="protein sequence ID" value="QFG02588.1"/>
    <property type="molecule type" value="Genomic_DNA"/>
</dbReference>
<dbReference type="GO" id="GO:0032259">
    <property type="term" value="P:methylation"/>
    <property type="evidence" value="ECO:0007669"/>
    <property type="project" value="UniProtKB-KW"/>
</dbReference>
<sequence length="254" mass="28238">MPPSLHHPRPSLPSTTGLRYPRTVPAAHPALQRLADDYAAWWIDLLGEHNHVGGIETTRWLLQRSGLGPGRRMLDAGAFVGATARLAAEQTGCIAIATDINPDFLAAGRDLPGGSAVRWVAADNRRLPFRDAAFDSIWALDTEIAYHEFNRVAAPGATLCLCCEAPSDSRGGLDAFIEDWERAGWQLAAHRPLSAEAAHTWRVAEAELVRRRPYFEERYGTRTYLRQLDAVAYLVQAYERGEQGHALFVFRRAR</sequence>
<evidence type="ECO:0000259" key="2">
    <source>
        <dbReference type="Pfam" id="PF08241"/>
    </source>
</evidence>
<protein>
    <submittedName>
        <fullName evidence="3">Methyltransferase domain-containing protein</fullName>
    </submittedName>
</protein>
<dbReference type="SUPFAM" id="SSF53335">
    <property type="entry name" value="S-adenosyl-L-methionine-dependent methyltransferases"/>
    <property type="match status" value="1"/>
</dbReference>
<dbReference type="Proteomes" id="UP000326331">
    <property type="component" value="Chromosome"/>
</dbReference>